<dbReference type="InterPro" id="IPR006170">
    <property type="entry name" value="PBP/GOBP"/>
</dbReference>
<gene>
    <name evidence="2" type="ORF">HERILL_LOCUS9846</name>
</gene>
<sequence length="152" mass="16849">MAKLGVTSILLVIFVCISAGLDEDPISIEVPDDSELRVIAKKCKIPGVSDEEIERMLNDDTNLSYGGKCTLKCIAENIGIVIKDDQMDVAETKKIVEKSAVDKEELALPFYLIDKCGEIKDKDECELAYKLNLCMIEATKEWNSNSTTDDLL</sequence>
<dbReference type="Pfam" id="PF01395">
    <property type="entry name" value="PBP_GOBP"/>
    <property type="match status" value="1"/>
</dbReference>
<reference evidence="2 3" key="1">
    <citation type="submission" date="2020-11" db="EMBL/GenBank/DDBJ databases">
        <authorList>
            <person name="Wallbank WR R."/>
            <person name="Pardo Diaz C."/>
            <person name="Kozak K."/>
            <person name="Martin S."/>
            <person name="Jiggins C."/>
            <person name="Moest M."/>
            <person name="Warren A I."/>
            <person name="Generalovic N T."/>
            <person name="Byers J.R.P. K."/>
            <person name="Montejo-Kovacevich G."/>
            <person name="Yen C E."/>
        </authorList>
    </citation>
    <scope>NUCLEOTIDE SEQUENCE [LARGE SCALE GENOMIC DNA]</scope>
</reference>
<dbReference type="EMBL" id="LR899012">
    <property type="protein sequence ID" value="CAD7087122.1"/>
    <property type="molecule type" value="Genomic_DNA"/>
</dbReference>
<organism evidence="2 3">
    <name type="scientific">Hermetia illucens</name>
    <name type="common">Black soldier fly</name>
    <dbReference type="NCBI Taxonomy" id="343691"/>
    <lineage>
        <taxon>Eukaryota</taxon>
        <taxon>Metazoa</taxon>
        <taxon>Ecdysozoa</taxon>
        <taxon>Arthropoda</taxon>
        <taxon>Hexapoda</taxon>
        <taxon>Insecta</taxon>
        <taxon>Pterygota</taxon>
        <taxon>Neoptera</taxon>
        <taxon>Endopterygota</taxon>
        <taxon>Diptera</taxon>
        <taxon>Brachycera</taxon>
        <taxon>Stratiomyomorpha</taxon>
        <taxon>Stratiomyidae</taxon>
        <taxon>Hermetiinae</taxon>
        <taxon>Hermetia</taxon>
    </lineage>
</organism>
<proteinExistence type="predicted"/>
<dbReference type="GO" id="GO:0005549">
    <property type="term" value="F:odorant binding"/>
    <property type="evidence" value="ECO:0007669"/>
    <property type="project" value="InterPro"/>
</dbReference>
<feature type="chain" id="PRO_5031034556" evidence="1">
    <location>
        <begin position="21"/>
        <end position="152"/>
    </location>
</feature>
<dbReference type="AlphaFoldDB" id="A0A7R8YVS2"/>
<protein>
    <submittedName>
        <fullName evidence="2">Uncharacterized protein</fullName>
    </submittedName>
</protein>
<accession>A0A7R8YVS2</accession>
<keyword evidence="3" id="KW-1185">Reference proteome</keyword>
<feature type="signal peptide" evidence="1">
    <location>
        <begin position="1"/>
        <end position="20"/>
    </location>
</feature>
<evidence type="ECO:0000313" key="2">
    <source>
        <dbReference type="EMBL" id="CAD7087122.1"/>
    </source>
</evidence>
<dbReference type="CDD" id="cd23992">
    <property type="entry name" value="PBP_GOBP"/>
    <property type="match status" value="1"/>
</dbReference>
<keyword evidence="1" id="KW-0732">Signal</keyword>
<dbReference type="InParanoid" id="A0A7R8YVS2"/>
<name>A0A7R8YVS2_HERIL</name>
<dbReference type="InterPro" id="IPR036728">
    <property type="entry name" value="PBP_GOBP_sf"/>
</dbReference>
<dbReference type="Proteomes" id="UP000594454">
    <property type="component" value="Chromosome 4"/>
</dbReference>
<evidence type="ECO:0000256" key="1">
    <source>
        <dbReference type="SAM" id="SignalP"/>
    </source>
</evidence>
<dbReference type="Gene3D" id="1.10.238.20">
    <property type="entry name" value="Pheromone/general odorant binding protein domain"/>
    <property type="match status" value="1"/>
</dbReference>
<dbReference type="SUPFAM" id="SSF47565">
    <property type="entry name" value="Insect pheromone/odorant-binding proteins"/>
    <property type="match status" value="1"/>
</dbReference>
<evidence type="ECO:0000313" key="3">
    <source>
        <dbReference type="Proteomes" id="UP000594454"/>
    </source>
</evidence>